<dbReference type="eggNOG" id="ENOG502Z97J">
    <property type="taxonomic scope" value="Bacteria"/>
</dbReference>
<dbReference type="AlphaFoldDB" id="A0A074LD18"/>
<dbReference type="STRING" id="1048983.EL17_23420"/>
<dbReference type="NCBIfam" id="TIGR04141">
    <property type="entry name" value="TIGR04141 family sporadically distributed protein"/>
    <property type="match status" value="1"/>
</dbReference>
<proteinExistence type="predicted"/>
<dbReference type="InterPro" id="IPR026487">
    <property type="entry name" value="CHP04141"/>
</dbReference>
<keyword evidence="2" id="KW-1185">Reference proteome</keyword>
<protein>
    <recommendedName>
        <fullName evidence="3">Sporadically distributed protein, TIGR04141 family</fullName>
    </recommendedName>
</protein>
<accession>A0A074LD18</accession>
<dbReference type="Pfam" id="PF19614">
    <property type="entry name" value="DUF6119"/>
    <property type="match status" value="1"/>
</dbReference>
<evidence type="ECO:0000313" key="1">
    <source>
        <dbReference type="EMBL" id="KEO71662.1"/>
    </source>
</evidence>
<reference evidence="1 2" key="1">
    <citation type="submission" date="2014-04" db="EMBL/GenBank/DDBJ databases">
        <title>Characterization and application of a salt tolerant electro-active bacterium.</title>
        <authorList>
            <person name="Yang L."/>
            <person name="Wei S."/>
            <person name="Tay Q.X.M."/>
        </authorList>
    </citation>
    <scope>NUCLEOTIDE SEQUENCE [LARGE SCALE GENOMIC DNA]</scope>
    <source>
        <strain evidence="1 2">LY1</strain>
    </source>
</reference>
<dbReference type="EMBL" id="JMIH01000042">
    <property type="protein sequence ID" value="KEO71662.1"/>
    <property type="molecule type" value="Genomic_DNA"/>
</dbReference>
<dbReference type="OrthoDB" id="6401683at2"/>
<comment type="caution">
    <text evidence="1">The sequence shown here is derived from an EMBL/GenBank/DDBJ whole genome shotgun (WGS) entry which is preliminary data.</text>
</comment>
<name>A0A074LD18_9BACT</name>
<dbReference type="RefSeq" id="WP_051720353.1">
    <property type="nucleotide sequence ID" value="NZ_JMIH01000042.1"/>
</dbReference>
<sequence>MELIGDDGDLITLRTCMIKKEFVEEDYRFFLSDSAEVKSYNLDEKLNFEAKIWVKTPELKRPIWAKFLDELTEEFIDELKSMSSSAAIFVKVPEKGIIIFLFGYGRHLINQAYIQRDFGIKTALNCLDHKTLRSIDSLTLDDQAVQKRTQASRDSNINTFGIDVSKDILRSVTGLPKKGVPYNSISGGDAYFGFSKKIKKNELFDTAREIIEFYNKDDYKDNFEWIDNIKRIKKDEIVENLNGKLIAKIKSKDINNIHLNVPEILSWDQIDGFSFTRNKSNISPTLEIENYYNSFDSSEYKEERFKQDRVFIFDSQNNEEKIPIYKCIYSELIIDGIIYVYYNAEWFEIDKDFVANIDKSILSIDISNITFPEVLKSNSLIEGESICFIESEKDYNLRASIELSCHNLDAKLIRSKMVSTPIEICDLLMQDKKLIHVKHRKGGSAGLSHLFSQGFVSAETILSDRAFRISARKVLKKVGADLELIPLDKFKSENYEIVYLVLGFKDDIRKTLPFFSKINLYRTYKELTQRGFKVSLAGAGFTISN</sequence>
<evidence type="ECO:0000313" key="2">
    <source>
        <dbReference type="Proteomes" id="UP000027821"/>
    </source>
</evidence>
<gene>
    <name evidence="1" type="ORF">EL17_23420</name>
</gene>
<evidence type="ECO:0008006" key="3">
    <source>
        <dbReference type="Google" id="ProtNLM"/>
    </source>
</evidence>
<dbReference type="Proteomes" id="UP000027821">
    <property type="component" value="Unassembled WGS sequence"/>
</dbReference>
<organism evidence="1 2">
    <name type="scientific">Anditalea andensis</name>
    <dbReference type="NCBI Taxonomy" id="1048983"/>
    <lineage>
        <taxon>Bacteria</taxon>
        <taxon>Pseudomonadati</taxon>
        <taxon>Bacteroidota</taxon>
        <taxon>Cytophagia</taxon>
        <taxon>Cytophagales</taxon>
        <taxon>Cytophagaceae</taxon>
        <taxon>Anditalea</taxon>
    </lineage>
</organism>